<keyword evidence="4" id="KW-1185">Reference proteome</keyword>
<dbReference type="EMBL" id="ML213525">
    <property type="protein sequence ID" value="TFK47157.1"/>
    <property type="molecule type" value="Genomic_DNA"/>
</dbReference>
<organism evidence="3 4">
    <name type="scientific">Heliocybe sulcata</name>
    <dbReference type="NCBI Taxonomy" id="5364"/>
    <lineage>
        <taxon>Eukaryota</taxon>
        <taxon>Fungi</taxon>
        <taxon>Dikarya</taxon>
        <taxon>Basidiomycota</taxon>
        <taxon>Agaricomycotina</taxon>
        <taxon>Agaricomycetes</taxon>
        <taxon>Gloeophyllales</taxon>
        <taxon>Gloeophyllaceae</taxon>
        <taxon>Heliocybe</taxon>
    </lineage>
</organism>
<reference evidence="3 4" key="1">
    <citation type="journal article" date="2019" name="Nat. Ecol. Evol.">
        <title>Megaphylogeny resolves global patterns of mushroom evolution.</title>
        <authorList>
            <person name="Varga T."/>
            <person name="Krizsan K."/>
            <person name="Foldi C."/>
            <person name="Dima B."/>
            <person name="Sanchez-Garcia M."/>
            <person name="Sanchez-Ramirez S."/>
            <person name="Szollosi G.J."/>
            <person name="Szarkandi J.G."/>
            <person name="Papp V."/>
            <person name="Albert L."/>
            <person name="Andreopoulos W."/>
            <person name="Angelini C."/>
            <person name="Antonin V."/>
            <person name="Barry K.W."/>
            <person name="Bougher N.L."/>
            <person name="Buchanan P."/>
            <person name="Buyck B."/>
            <person name="Bense V."/>
            <person name="Catcheside P."/>
            <person name="Chovatia M."/>
            <person name="Cooper J."/>
            <person name="Damon W."/>
            <person name="Desjardin D."/>
            <person name="Finy P."/>
            <person name="Geml J."/>
            <person name="Haridas S."/>
            <person name="Hughes K."/>
            <person name="Justo A."/>
            <person name="Karasinski D."/>
            <person name="Kautmanova I."/>
            <person name="Kiss B."/>
            <person name="Kocsube S."/>
            <person name="Kotiranta H."/>
            <person name="LaButti K.M."/>
            <person name="Lechner B.E."/>
            <person name="Liimatainen K."/>
            <person name="Lipzen A."/>
            <person name="Lukacs Z."/>
            <person name="Mihaltcheva S."/>
            <person name="Morgado L.N."/>
            <person name="Niskanen T."/>
            <person name="Noordeloos M.E."/>
            <person name="Ohm R.A."/>
            <person name="Ortiz-Santana B."/>
            <person name="Ovrebo C."/>
            <person name="Racz N."/>
            <person name="Riley R."/>
            <person name="Savchenko A."/>
            <person name="Shiryaev A."/>
            <person name="Soop K."/>
            <person name="Spirin V."/>
            <person name="Szebenyi C."/>
            <person name="Tomsovsky M."/>
            <person name="Tulloss R.E."/>
            <person name="Uehling J."/>
            <person name="Grigoriev I.V."/>
            <person name="Vagvolgyi C."/>
            <person name="Papp T."/>
            <person name="Martin F.M."/>
            <person name="Miettinen O."/>
            <person name="Hibbett D.S."/>
            <person name="Nagy L.G."/>
        </authorList>
    </citation>
    <scope>NUCLEOTIDE SEQUENCE [LARGE SCALE GENOMIC DNA]</scope>
    <source>
        <strain evidence="3 4">OMC1185</strain>
    </source>
</reference>
<dbReference type="Proteomes" id="UP000305948">
    <property type="component" value="Unassembled WGS sequence"/>
</dbReference>
<comment type="similarity">
    <text evidence="1">Belongs to the short-chain dehydrogenases/reductases (SDR) family.</text>
</comment>
<evidence type="ECO:0000256" key="2">
    <source>
        <dbReference type="ARBA" id="ARBA00023002"/>
    </source>
</evidence>
<dbReference type="AlphaFoldDB" id="A0A5C3MQI2"/>
<dbReference type="InterPro" id="IPR036291">
    <property type="entry name" value="NAD(P)-bd_dom_sf"/>
</dbReference>
<dbReference type="SUPFAM" id="SSF51735">
    <property type="entry name" value="NAD(P)-binding Rossmann-fold domains"/>
    <property type="match status" value="1"/>
</dbReference>
<keyword evidence="2" id="KW-0560">Oxidoreductase</keyword>
<proteinExistence type="inferred from homology"/>
<dbReference type="GO" id="GO:0016491">
    <property type="term" value="F:oxidoreductase activity"/>
    <property type="evidence" value="ECO:0007669"/>
    <property type="project" value="UniProtKB-KW"/>
</dbReference>
<name>A0A5C3MQI2_9AGAM</name>
<gene>
    <name evidence="3" type="ORF">OE88DRAFT_1738845</name>
</gene>
<protein>
    <submittedName>
        <fullName evidence="3">Putative short-chain dehydrogenase</fullName>
    </submittedName>
</protein>
<dbReference type="PANTHER" id="PTHR43669">
    <property type="entry name" value="5-KETO-D-GLUCONATE 5-REDUCTASE"/>
    <property type="match status" value="1"/>
</dbReference>
<evidence type="ECO:0000313" key="4">
    <source>
        <dbReference type="Proteomes" id="UP000305948"/>
    </source>
</evidence>
<dbReference type="Pfam" id="PF13561">
    <property type="entry name" value="adh_short_C2"/>
    <property type="match status" value="1"/>
</dbReference>
<sequence>MSSPVLLAFGAGPNVGLALARNFAKHGYKVALAARNPNPDVSKAADLVVEADFSVPDAVVSTFAKVKETLGIPSVVVYNAYSWHPSPDHPFSISVSDFNTDMVVNTTSAFAAAQEAMKSFAQLPADASKTFIYTGNIFNIPGRLILPGTSLGAGKSATAHIIANAASTNPSNGYKFYYADERTPDGEPVMRGISGEAHGEFYYELARNSKQGPWLATFVKGKGYVDFSAKDRV</sequence>
<dbReference type="Gene3D" id="3.40.50.720">
    <property type="entry name" value="NAD(P)-binding Rossmann-like Domain"/>
    <property type="match status" value="1"/>
</dbReference>
<evidence type="ECO:0000313" key="3">
    <source>
        <dbReference type="EMBL" id="TFK47157.1"/>
    </source>
</evidence>
<dbReference type="STRING" id="5364.A0A5C3MQI2"/>
<dbReference type="InterPro" id="IPR002347">
    <property type="entry name" value="SDR_fam"/>
</dbReference>
<evidence type="ECO:0000256" key="1">
    <source>
        <dbReference type="ARBA" id="ARBA00006484"/>
    </source>
</evidence>
<dbReference type="OrthoDB" id="5336600at2759"/>
<accession>A0A5C3MQI2</accession>
<dbReference type="PANTHER" id="PTHR43669:SF4">
    <property type="entry name" value="SHORT-CHAIN DEHYDROGENASE"/>
    <property type="match status" value="1"/>
</dbReference>